<dbReference type="GO" id="GO:0015562">
    <property type="term" value="F:efflux transmembrane transporter activity"/>
    <property type="evidence" value="ECO:0007669"/>
    <property type="project" value="InterPro"/>
</dbReference>
<keyword evidence="4" id="KW-1185">Reference proteome</keyword>
<dbReference type="RefSeq" id="WP_319614493.1">
    <property type="nucleotide sequence ID" value="NZ_JAWXYB010000018.1"/>
</dbReference>
<dbReference type="Gene3D" id="2.20.200.10">
    <property type="entry name" value="Outer membrane efflux proteins (OEP)"/>
    <property type="match status" value="1"/>
</dbReference>
<keyword evidence="2" id="KW-0472">Membrane</keyword>
<organism evidence="3 4">
    <name type="scientific">Acidiphilium acidophilum</name>
    <name type="common">Thiobacillus acidophilus</name>
    <dbReference type="NCBI Taxonomy" id="76588"/>
    <lineage>
        <taxon>Bacteria</taxon>
        <taxon>Pseudomonadati</taxon>
        <taxon>Pseudomonadota</taxon>
        <taxon>Alphaproteobacteria</taxon>
        <taxon>Acetobacterales</taxon>
        <taxon>Acidocellaceae</taxon>
        <taxon>Acidiphilium</taxon>
    </lineage>
</organism>
<dbReference type="PROSITE" id="PS51257">
    <property type="entry name" value="PROKAR_LIPOPROTEIN"/>
    <property type="match status" value="1"/>
</dbReference>
<comment type="similarity">
    <text evidence="1 2">Belongs to the outer membrane factor (OMF) (TC 1.B.17) family.</text>
</comment>
<proteinExistence type="inferred from homology"/>
<dbReference type="InterPro" id="IPR010131">
    <property type="entry name" value="MdtP/NodT-like"/>
</dbReference>
<dbReference type="SUPFAM" id="SSF56954">
    <property type="entry name" value="Outer membrane efflux proteins (OEP)"/>
    <property type="match status" value="1"/>
</dbReference>
<comment type="caution">
    <text evidence="3">The sequence shown here is derived from an EMBL/GenBank/DDBJ whole genome shotgun (WGS) entry which is preliminary data.</text>
</comment>
<dbReference type="GO" id="GO:0005886">
    <property type="term" value="C:plasma membrane"/>
    <property type="evidence" value="ECO:0007669"/>
    <property type="project" value="UniProtKB-SubCell"/>
</dbReference>
<dbReference type="EMBL" id="JAWXYB010000018">
    <property type="protein sequence ID" value="MDX5931590.1"/>
    <property type="molecule type" value="Genomic_DNA"/>
</dbReference>
<evidence type="ECO:0000313" key="3">
    <source>
        <dbReference type="EMBL" id="MDX5931590.1"/>
    </source>
</evidence>
<keyword evidence="2" id="KW-0564">Palmitate</keyword>
<protein>
    <submittedName>
        <fullName evidence="3">Efflux transporter outer membrane subunit</fullName>
    </submittedName>
</protein>
<dbReference type="NCBIfam" id="TIGR01845">
    <property type="entry name" value="outer_NodT"/>
    <property type="match status" value="1"/>
</dbReference>
<name>A0AAW9DS98_ACIAO</name>
<dbReference type="PANTHER" id="PTHR30203:SF33">
    <property type="entry name" value="BLR4455 PROTEIN"/>
    <property type="match status" value="1"/>
</dbReference>
<feature type="signal peptide" evidence="2">
    <location>
        <begin position="1"/>
        <end position="23"/>
    </location>
</feature>
<keyword evidence="2" id="KW-0732">Signal</keyword>
<comment type="subcellular location">
    <subcellularLocation>
        <location evidence="2">Cell membrane</location>
        <topology evidence="2">Lipid-anchor</topology>
    </subcellularLocation>
</comment>
<dbReference type="AlphaFoldDB" id="A0AAW9DS98"/>
<keyword evidence="2" id="KW-0812">Transmembrane</keyword>
<dbReference type="Pfam" id="PF02321">
    <property type="entry name" value="OEP"/>
    <property type="match status" value="2"/>
</dbReference>
<gene>
    <name evidence="3" type="ORF">SIL87_12515</name>
</gene>
<evidence type="ECO:0000256" key="1">
    <source>
        <dbReference type="ARBA" id="ARBA00007613"/>
    </source>
</evidence>
<dbReference type="Proteomes" id="UP001279553">
    <property type="component" value="Unassembled WGS sequence"/>
</dbReference>
<keyword evidence="2" id="KW-1134">Transmembrane beta strand</keyword>
<reference evidence="3 4" key="1">
    <citation type="submission" date="2023-11" db="EMBL/GenBank/DDBJ databases">
        <title>MicrobeMod: A computational toolkit for identifying prokaryotic methylation and restriction-modification with nanopore sequencing.</title>
        <authorList>
            <person name="Crits-Christoph A."/>
            <person name="Kang S.C."/>
            <person name="Lee H."/>
            <person name="Ostrov N."/>
        </authorList>
    </citation>
    <scope>NUCLEOTIDE SEQUENCE [LARGE SCALE GENOMIC DNA]</scope>
    <source>
        <strain evidence="3 4">DSMZ 700</strain>
    </source>
</reference>
<dbReference type="PANTHER" id="PTHR30203">
    <property type="entry name" value="OUTER MEMBRANE CATION EFFLUX PROTEIN"/>
    <property type="match status" value="1"/>
</dbReference>
<dbReference type="InterPro" id="IPR003423">
    <property type="entry name" value="OMP_efflux"/>
</dbReference>
<evidence type="ECO:0000256" key="2">
    <source>
        <dbReference type="RuleBase" id="RU362097"/>
    </source>
</evidence>
<accession>A0AAW9DS98</accession>
<dbReference type="Gene3D" id="1.20.1600.10">
    <property type="entry name" value="Outer membrane efflux proteins (OEP)"/>
    <property type="match status" value="1"/>
</dbReference>
<evidence type="ECO:0000313" key="4">
    <source>
        <dbReference type="Proteomes" id="UP001279553"/>
    </source>
</evidence>
<keyword evidence="2" id="KW-0449">Lipoprotein</keyword>
<sequence>MSRRARRVLRRPLVLLLTLGVSACSVGPHLKLPAAPPPAHYGAHDPNSAHSAVSMSAALSWTATQNAAWWRMFHAPQLNMLIAEGFSHSPTLAAAKHALTAANEYAIAQEGSLFPTIGLGGGLQRNTAIRSVVGGRVVVPGKPFTLASAEGQISYSADVFGLQTDLIANSRDRAEVSAAELDDARIFLAGNIATAAISYAGNEAEVKLRTRIVQAQTQILGVMNSDYRFGAISDESVEQQKAVLAASKAKLPLVTAARDDARHRLDYLIGTTPDQPVPAFDLKDLVPPTNIPVVIPSVLVEHRPDIVAAMAGVKAASAAVDASTAAMYPSFNISGAFGAGSAVALFNPASEIFSLASSFAAPLFEGGKLSADKKASYALWQQATAQYRNTVLLAFRQVADALRSLQGAEASLAQRQAAATFALNAQTLARERYDAGAITYQTLLNAELLAQSDQVAALTARVTCDQDIVALFVAMGDASPTTPVDNANGSNKS</sequence>
<feature type="chain" id="PRO_5043100343" evidence="2">
    <location>
        <begin position="24"/>
        <end position="493"/>
    </location>
</feature>